<sequence>MLALTVVVFRHPLAKLVWPDMRVQRLLDDAELAMRQGRLSNPDGSGARQRFEAAQALDADRSEARDGLSRLALAAVAQARAQLQANRLDQARQSLQLARELQVPQAEADAVAEQLRQRESAHAGLDELVRRAETARAAGQLQIALPLYQRVLALQPTHTAALEGREDALSELLQQARRAIADGELARGAGLVAQAREQDAGHVDLPEAQAQLARAADLRRSRADADLRRQKLQPALEGYRQVLHAVPGDPAAAQGIERVATAYAQRAAREAADFRFDAAQDSLASARDIAPRAAVVVEAEQALVRARQAQLRLVSPLPGRERQRRTQALLASMQEAEARGEWLTPPGESAYDKLRAAQAISPADPAVQRASRRLLPAVRACLEDELRANRIRRARACYDAWQALQPRDAGLAGARRQLASKWIAVGDERLGSGDVEFAALALREAQALDAAAPGLDAFAARVHSAHQGDR</sequence>
<evidence type="ECO:0000313" key="1">
    <source>
        <dbReference type="EMBL" id="NDK38155.1"/>
    </source>
</evidence>
<proteinExistence type="predicted"/>
<organism evidence="1 2">
    <name type="scientific">Pseudoxanthomonas gei</name>
    <dbReference type="NCBI Taxonomy" id="1383030"/>
    <lineage>
        <taxon>Bacteria</taxon>
        <taxon>Pseudomonadati</taxon>
        <taxon>Pseudomonadota</taxon>
        <taxon>Gammaproteobacteria</taxon>
        <taxon>Lysobacterales</taxon>
        <taxon>Lysobacteraceae</taxon>
        <taxon>Pseudoxanthomonas</taxon>
    </lineage>
</organism>
<evidence type="ECO:0000313" key="2">
    <source>
        <dbReference type="Proteomes" id="UP001429354"/>
    </source>
</evidence>
<reference evidence="1 2" key="1">
    <citation type="submission" date="2018-07" db="EMBL/GenBank/DDBJ databases">
        <title>Whole genome Sequencing of Pseudoxanthomonas gei KCTC 32298 (T).</title>
        <authorList>
            <person name="Kumar S."/>
            <person name="Bansal K."/>
            <person name="Kaur A."/>
            <person name="Patil P."/>
            <person name="Sharma S."/>
            <person name="Patil P.B."/>
        </authorList>
    </citation>
    <scope>NUCLEOTIDE SEQUENCE [LARGE SCALE GENOMIC DNA]</scope>
    <source>
        <strain evidence="1 2">KCTC 32298</strain>
    </source>
</reference>
<dbReference type="RefSeq" id="WP_162348776.1">
    <property type="nucleotide sequence ID" value="NZ_QOVG01000002.1"/>
</dbReference>
<dbReference type="SUPFAM" id="SSF48452">
    <property type="entry name" value="TPR-like"/>
    <property type="match status" value="1"/>
</dbReference>
<accession>A0ABX0ACC6</accession>
<evidence type="ECO:0008006" key="3">
    <source>
        <dbReference type="Google" id="ProtNLM"/>
    </source>
</evidence>
<comment type="caution">
    <text evidence="1">The sequence shown here is derived from an EMBL/GenBank/DDBJ whole genome shotgun (WGS) entry which is preliminary data.</text>
</comment>
<dbReference type="InterPro" id="IPR011990">
    <property type="entry name" value="TPR-like_helical_dom_sf"/>
</dbReference>
<dbReference type="Gene3D" id="1.25.40.10">
    <property type="entry name" value="Tetratricopeptide repeat domain"/>
    <property type="match status" value="1"/>
</dbReference>
<dbReference type="Proteomes" id="UP001429354">
    <property type="component" value="Unassembled WGS sequence"/>
</dbReference>
<name>A0ABX0ACC6_9GAMM</name>
<keyword evidence="2" id="KW-1185">Reference proteome</keyword>
<gene>
    <name evidence="1" type="ORF">DT603_04790</name>
</gene>
<protein>
    <recommendedName>
        <fullName evidence="3">Tetratricopeptide repeat-containing protein</fullName>
    </recommendedName>
</protein>
<dbReference type="EMBL" id="QOVG01000002">
    <property type="protein sequence ID" value="NDK38155.1"/>
    <property type="molecule type" value="Genomic_DNA"/>
</dbReference>